<organism evidence="2 3">
    <name type="scientific">Lophiostoma macrostomum CBS 122681</name>
    <dbReference type="NCBI Taxonomy" id="1314788"/>
    <lineage>
        <taxon>Eukaryota</taxon>
        <taxon>Fungi</taxon>
        <taxon>Dikarya</taxon>
        <taxon>Ascomycota</taxon>
        <taxon>Pezizomycotina</taxon>
        <taxon>Dothideomycetes</taxon>
        <taxon>Pleosporomycetidae</taxon>
        <taxon>Pleosporales</taxon>
        <taxon>Lophiostomataceae</taxon>
        <taxon>Lophiostoma</taxon>
    </lineage>
</organism>
<dbReference type="EMBL" id="MU004314">
    <property type="protein sequence ID" value="KAF2658502.1"/>
    <property type="molecule type" value="Genomic_DNA"/>
</dbReference>
<gene>
    <name evidence="2" type="ORF">K491DRAFT_713449</name>
</gene>
<dbReference type="Proteomes" id="UP000799324">
    <property type="component" value="Unassembled WGS sequence"/>
</dbReference>
<evidence type="ECO:0000256" key="1">
    <source>
        <dbReference type="SAM" id="MobiDB-lite"/>
    </source>
</evidence>
<proteinExistence type="predicted"/>
<dbReference type="AlphaFoldDB" id="A0A6A6TFL6"/>
<accession>A0A6A6TFL6</accession>
<protein>
    <submittedName>
        <fullName evidence="2">Uncharacterized protein</fullName>
    </submittedName>
</protein>
<reference evidence="2" key="1">
    <citation type="journal article" date="2020" name="Stud. Mycol.">
        <title>101 Dothideomycetes genomes: a test case for predicting lifestyles and emergence of pathogens.</title>
        <authorList>
            <person name="Haridas S."/>
            <person name="Albert R."/>
            <person name="Binder M."/>
            <person name="Bloem J."/>
            <person name="Labutti K."/>
            <person name="Salamov A."/>
            <person name="Andreopoulos B."/>
            <person name="Baker S."/>
            <person name="Barry K."/>
            <person name="Bills G."/>
            <person name="Bluhm B."/>
            <person name="Cannon C."/>
            <person name="Castanera R."/>
            <person name="Culley D."/>
            <person name="Daum C."/>
            <person name="Ezra D."/>
            <person name="Gonzalez J."/>
            <person name="Henrissat B."/>
            <person name="Kuo A."/>
            <person name="Liang C."/>
            <person name="Lipzen A."/>
            <person name="Lutzoni F."/>
            <person name="Magnuson J."/>
            <person name="Mondo S."/>
            <person name="Nolan M."/>
            <person name="Ohm R."/>
            <person name="Pangilinan J."/>
            <person name="Park H.-J."/>
            <person name="Ramirez L."/>
            <person name="Alfaro M."/>
            <person name="Sun H."/>
            <person name="Tritt A."/>
            <person name="Yoshinaga Y."/>
            <person name="Zwiers L.-H."/>
            <person name="Turgeon B."/>
            <person name="Goodwin S."/>
            <person name="Spatafora J."/>
            <person name="Crous P."/>
            <person name="Grigoriev I."/>
        </authorList>
    </citation>
    <scope>NUCLEOTIDE SEQUENCE</scope>
    <source>
        <strain evidence="2">CBS 122681</strain>
    </source>
</reference>
<name>A0A6A6TFL6_9PLEO</name>
<evidence type="ECO:0000313" key="2">
    <source>
        <dbReference type="EMBL" id="KAF2658502.1"/>
    </source>
</evidence>
<evidence type="ECO:0000313" key="3">
    <source>
        <dbReference type="Proteomes" id="UP000799324"/>
    </source>
</evidence>
<keyword evidence="3" id="KW-1185">Reference proteome</keyword>
<sequence length="399" mass="42093">MDKVGDDTTVDPICPDVGLDESDEVADDKVPLFGGGVIVTVDEDAITELLVRLAGFTTLGEATLDVVVGADEVTERSEMLADVDRAPLEIGVESDEITEGVDPTFDVAEAPLDTIVVVDDITVRDDIDDTTVGDEADEIAWEDDETPLDERSEVETIVGPVDIDPKEEEAPPGTLLELPRGEVPVVVVDDDVLMAAGPKLICRRGNGRAMPCDEVEDDLRVDRGVETELGFELPVPIPLGWVEGVPSMGLRRDPTLMIGGGLEVVEGPDPNRGFITEAISIRGPRLGAVDEAGDAGLDGEIVLEDEDAPPPPNTGRPRLSSRSMSGLAVVVVIAETNVEVVVLGNVIDVVEENGGNLPPVFVVELDGIADPCNDVDIGPAAPVLETDPVLAPMVLVEDT</sequence>
<feature type="region of interest" description="Disordered" evidence="1">
    <location>
        <begin position="1"/>
        <end position="21"/>
    </location>
</feature>
<feature type="region of interest" description="Disordered" evidence="1">
    <location>
        <begin position="302"/>
        <end position="321"/>
    </location>
</feature>